<organism evidence="6 7">
    <name type="scientific">Corynebacterium pseudokroppenstedtii</name>
    <dbReference type="NCBI Taxonomy" id="2804917"/>
    <lineage>
        <taxon>Bacteria</taxon>
        <taxon>Bacillati</taxon>
        <taxon>Actinomycetota</taxon>
        <taxon>Actinomycetes</taxon>
        <taxon>Mycobacteriales</taxon>
        <taxon>Corynebacteriaceae</taxon>
        <taxon>Corynebacterium</taxon>
    </lineage>
</organism>
<dbReference type="PROSITE" id="PS00211">
    <property type="entry name" value="ABC_TRANSPORTER_1"/>
    <property type="match status" value="1"/>
</dbReference>
<evidence type="ECO:0000313" key="6">
    <source>
        <dbReference type="EMBL" id="WPF24072.1"/>
    </source>
</evidence>
<dbReference type="InterPro" id="IPR027417">
    <property type="entry name" value="P-loop_NTPase"/>
</dbReference>
<dbReference type="EMBL" id="CP137757">
    <property type="protein sequence ID" value="WPF24072.1"/>
    <property type="molecule type" value="Genomic_DNA"/>
</dbReference>
<dbReference type="AlphaFoldDB" id="A0AAU0PZT0"/>
<evidence type="ECO:0000259" key="5">
    <source>
        <dbReference type="PROSITE" id="PS50893"/>
    </source>
</evidence>
<dbReference type="InterPro" id="IPR003593">
    <property type="entry name" value="AAA+_ATPase"/>
</dbReference>
<dbReference type="FunFam" id="3.40.50.300:FF:000134">
    <property type="entry name" value="Iron-enterobactin ABC transporter ATP-binding protein"/>
    <property type="match status" value="1"/>
</dbReference>
<dbReference type="Pfam" id="PF00005">
    <property type="entry name" value="ABC_tran"/>
    <property type="match status" value="1"/>
</dbReference>
<reference evidence="6 7" key="1">
    <citation type="submission" date="2023-10" db="EMBL/GenBank/DDBJ databases">
        <title>complete genome sequence of Corynebacterium pseudokroppenstedtii P15-C1.</title>
        <authorList>
            <person name="Bruggemann H."/>
            <person name="Poehlein A."/>
        </authorList>
    </citation>
    <scope>NUCLEOTIDE SEQUENCE [LARGE SCALE GENOMIC DNA]</scope>
    <source>
        <strain evidence="6 7">P15_C1</strain>
    </source>
</reference>
<dbReference type="KEGG" id="cpsk:Q0N40_05695"/>
<dbReference type="SUPFAM" id="SSF52540">
    <property type="entry name" value="P-loop containing nucleoside triphosphate hydrolases"/>
    <property type="match status" value="1"/>
</dbReference>
<gene>
    <name evidence="6" type="ORF">Q0N40_05695</name>
</gene>
<evidence type="ECO:0000256" key="2">
    <source>
        <dbReference type="ARBA" id="ARBA00022741"/>
    </source>
</evidence>
<dbReference type="GO" id="GO:0016887">
    <property type="term" value="F:ATP hydrolysis activity"/>
    <property type="evidence" value="ECO:0007669"/>
    <property type="project" value="InterPro"/>
</dbReference>
<keyword evidence="3 6" id="KW-0067">ATP-binding</keyword>
<dbReference type="GO" id="GO:0005524">
    <property type="term" value="F:ATP binding"/>
    <property type="evidence" value="ECO:0007669"/>
    <property type="project" value="UniProtKB-KW"/>
</dbReference>
<feature type="domain" description="ABC transporter" evidence="5">
    <location>
        <begin position="2"/>
        <end position="235"/>
    </location>
</feature>
<dbReference type="InterPro" id="IPR017871">
    <property type="entry name" value="ABC_transporter-like_CS"/>
</dbReference>
<evidence type="ECO:0000256" key="1">
    <source>
        <dbReference type="ARBA" id="ARBA00022448"/>
    </source>
</evidence>
<keyword evidence="1" id="KW-0813">Transport</keyword>
<dbReference type="PANTHER" id="PTHR42794">
    <property type="entry name" value="HEMIN IMPORT ATP-BINDING PROTEIN HMUV"/>
    <property type="match status" value="1"/>
</dbReference>
<accession>A0AAU0PZT0</accession>
<evidence type="ECO:0000256" key="4">
    <source>
        <dbReference type="ARBA" id="ARBA00022967"/>
    </source>
</evidence>
<dbReference type="SMART" id="SM00382">
    <property type="entry name" value="AAA"/>
    <property type="match status" value="1"/>
</dbReference>
<protein>
    <submittedName>
        <fullName evidence="6">Heme ABC transporter ATP-binding protein</fullName>
    </submittedName>
</protein>
<dbReference type="InterPro" id="IPR003439">
    <property type="entry name" value="ABC_transporter-like_ATP-bd"/>
</dbReference>
<dbReference type="Gene3D" id="3.40.50.300">
    <property type="entry name" value="P-loop containing nucleotide triphosphate hydrolases"/>
    <property type="match status" value="1"/>
</dbReference>
<evidence type="ECO:0000256" key="3">
    <source>
        <dbReference type="ARBA" id="ARBA00022840"/>
    </source>
</evidence>
<name>A0AAU0PZT0_9CORY</name>
<dbReference type="PANTHER" id="PTHR42794:SF1">
    <property type="entry name" value="HEMIN IMPORT ATP-BINDING PROTEIN HMUV"/>
    <property type="match status" value="1"/>
</dbReference>
<dbReference type="Proteomes" id="UP001174314">
    <property type="component" value="Chromosome"/>
</dbReference>
<dbReference type="RefSeq" id="WP_221923742.1">
    <property type="nucleotide sequence ID" value="NZ_CP137757.1"/>
</dbReference>
<evidence type="ECO:0000313" key="7">
    <source>
        <dbReference type="Proteomes" id="UP001174314"/>
    </source>
</evidence>
<dbReference type="NCBIfam" id="NF010068">
    <property type="entry name" value="PRK13548.1"/>
    <property type="match status" value="1"/>
</dbReference>
<keyword evidence="2" id="KW-0547">Nucleotide-binding</keyword>
<keyword evidence="7" id="KW-1185">Reference proteome</keyword>
<keyword evidence="4" id="KW-1278">Translocase</keyword>
<sequence>MLSLESVSLRRGSRVVLDAVNISIDQGEVVAIVGPNGAGKSTLLGVAAGDLTPDSGTVRIEDHNVSTTSAPDLARLRSVLTQSNTVGFSFTAGETIAMGRAPWAKTETADEAAEAMNTAIEETGVREFLSREFHHLSGGEKARVSLARVLTQNTPLILLDEPTAALDIRHQEDVMKICRHRAKNGAAVGIVLHDLSLAAAWSDRIIVLEHGRVAVSGNPDEVLQPALLSRIYGCPMQVFRGPDDSPIVVPLRKTQ</sequence>
<dbReference type="CDD" id="cd03214">
    <property type="entry name" value="ABC_Iron-Siderophores_B12_Hemin"/>
    <property type="match status" value="1"/>
</dbReference>
<dbReference type="PROSITE" id="PS50893">
    <property type="entry name" value="ABC_TRANSPORTER_2"/>
    <property type="match status" value="1"/>
</dbReference>
<proteinExistence type="predicted"/>